<evidence type="ECO:0000313" key="6">
    <source>
        <dbReference type="EMBL" id="RFU66612.1"/>
    </source>
</evidence>
<evidence type="ECO:0000313" key="7">
    <source>
        <dbReference type="Proteomes" id="UP000262939"/>
    </source>
</evidence>
<dbReference type="GO" id="GO:0016627">
    <property type="term" value="F:oxidoreductase activity, acting on the CH-CH group of donors"/>
    <property type="evidence" value="ECO:0007669"/>
    <property type="project" value="InterPro"/>
</dbReference>
<reference evidence="6 7" key="1">
    <citation type="submission" date="2018-08" db="EMBL/GenBank/DDBJ databases">
        <title>Bacillus chawlae sp. nov., Bacillus glennii sp. nov., and Bacillus saganii sp. nov. Isolated from the Vehicle Assembly Building at Kennedy Space Center where the Viking Spacecraft were Assembled.</title>
        <authorList>
            <person name="Seuylemezian A."/>
            <person name="Vaishampayan P."/>
        </authorList>
    </citation>
    <scope>NUCLEOTIDE SEQUENCE [LARGE SCALE GENOMIC DNA]</scope>
    <source>
        <strain evidence="6 7">V44-8</strain>
    </source>
</reference>
<dbReference type="Gene3D" id="2.40.110.10">
    <property type="entry name" value="Butyryl-CoA Dehydrogenase, subunit A, domain 2"/>
    <property type="match status" value="1"/>
</dbReference>
<dbReference type="PANTHER" id="PTHR36117:SF3">
    <property type="entry name" value="4-HYDROXYPHENYLACETATE 3-MONOOXYGENASE-RELATED"/>
    <property type="match status" value="1"/>
</dbReference>
<dbReference type="PIRSF" id="PIRSF000331">
    <property type="entry name" value="HpaA_HpaB"/>
    <property type="match status" value="1"/>
</dbReference>
<dbReference type="EMBL" id="QVTD01000001">
    <property type="protein sequence ID" value="RFU66612.1"/>
    <property type="molecule type" value="Genomic_DNA"/>
</dbReference>
<evidence type="ECO:0000256" key="1">
    <source>
        <dbReference type="ARBA" id="ARBA00022630"/>
    </source>
</evidence>
<dbReference type="Pfam" id="PF03241">
    <property type="entry name" value="HpaB"/>
    <property type="match status" value="1"/>
</dbReference>
<sequence>MSVITTSNKLKEVLSKGTEPHLMTGEQYKESLRDGRRVIDSQGNEVSDVPNHPAIKRGVENLAKIYDMQFDPATRDITTFISPEDGKRYSTNWLVPKTKEDYKLRREMLKLSTYSTLGVFGRPNDYGSMMAMGFLSIIDKIEKENPEYAQNVRRFVEFSQKHNIISADLIPDVQTDKNLPPSQKKGTLRVVEERPDGIVLSGAKPVGSVGVQAHFATISTATSANLEPEAALWCAVPLNSPGITLVLREPVTSPDSSFEDHPIDSRGEETDNMILFDNVFVPREYVFSLYNMKMLGLYRVSGSLFHWHILGRLMYRAEMLVGAVQTIVDVLGIDSFQGVRDAVAEVITYSSNLKAAIIAAEEESEMWNGVLVPSTRFLTAGRLYSIETYPRIMHILRDMSGQGLISRFPSKVWDHPEIGAKLEEYLPGAGVTAREKNKFFNFIWDLTCSSHASRVGLFENLNATNAPIIRSELYRSYDRTEPANFIRDYLELPRANGEVKPLYKHDLK</sequence>
<dbReference type="Gene3D" id="1.20.140.10">
    <property type="entry name" value="Butyryl-CoA Dehydrogenase, subunit A, domain 3"/>
    <property type="match status" value="1"/>
</dbReference>
<feature type="domain" description="HpaB/PvcC/4-BUDH C-terminal" evidence="4">
    <location>
        <begin position="305"/>
        <end position="490"/>
    </location>
</feature>
<evidence type="ECO:0000256" key="2">
    <source>
        <dbReference type="ARBA" id="ARBA00022827"/>
    </source>
</evidence>
<dbReference type="InterPro" id="IPR024719">
    <property type="entry name" value="HpaB/PvcC/4-BUDH_C"/>
</dbReference>
<organism evidence="6 7">
    <name type="scientific">Peribacillus glennii</name>
    <dbReference type="NCBI Taxonomy" id="2303991"/>
    <lineage>
        <taxon>Bacteria</taxon>
        <taxon>Bacillati</taxon>
        <taxon>Bacillota</taxon>
        <taxon>Bacilli</taxon>
        <taxon>Bacillales</taxon>
        <taxon>Bacillaceae</taxon>
        <taxon>Peribacillus</taxon>
    </lineage>
</organism>
<dbReference type="SUPFAM" id="SSF47203">
    <property type="entry name" value="Acyl-CoA dehydrogenase C-terminal domain-like"/>
    <property type="match status" value="1"/>
</dbReference>
<comment type="caution">
    <text evidence="6">The sequence shown here is derived from an EMBL/GenBank/DDBJ whole genome shotgun (WGS) entry which is preliminary data.</text>
</comment>
<keyword evidence="1" id="KW-0285">Flavoprotein</keyword>
<proteinExistence type="predicted"/>
<accession>A0A372LJF7</accession>
<keyword evidence="2" id="KW-0274">FAD</keyword>
<dbReference type="SUPFAM" id="SSF56645">
    <property type="entry name" value="Acyl-CoA dehydrogenase NM domain-like"/>
    <property type="match status" value="1"/>
</dbReference>
<dbReference type="Proteomes" id="UP000262939">
    <property type="component" value="Unassembled WGS sequence"/>
</dbReference>
<evidence type="ECO:0008006" key="8">
    <source>
        <dbReference type="Google" id="ProtNLM"/>
    </source>
</evidence>
<dbReference type="RefSeq" id="WP_117320581.1">
    <property type="nucleotide sequence ID" value="NZ_QVTD01000001.1"/>
</dbReference>
<evidence type="ECO:0000259" key="5">
    <source>
        <dbReference type="Pfam" id="PF11794"/>
    </source>
</evidence>
<keyword evidence="7" id="KW-1185">Reference proteome</keyword>
<dbReference type="OrthoDB" id="9785230at2"/>
<dbReference type="InterPro" id="IPR024674">
    <property type="entry name" value="HpaB/PvcC/4-BUDH_N"/>
</dbReference>
<dbReference type="InterPro" id="IPR009100">
    <property type="entry name" value="AcylCoA_DH/oxidase_NM_dom_sf"/>
</dbReference>
<gene>
    <name evidence="6" type="ORF">D0466_00400</name>
</gene>
<dbReference type="Pfam" id="PF11794">
    <property type="entry name" value="HpaB_N"/>
    <property type="match status" value="1"/>
</dbReference>
<dbReference type="InterPro" id="IPR046373">
    <property type="entry name" value="Acyl-CoA_Oxase/DH_mid-dom_sf"/>
</dbReference>
<dbReference type="InterPro" id="IPR036250">
    <property type="entry name" value="AcylCo_DH-like_C"/>
</dbReference>
<protein>
    <recommendedName>
        <fullName evidence="8">4-hydroxyphenylacetate 3-monooxygenase</fullName>
    </recommendedName>
</protein>
<dbReference type="AlphaFoldDB" id="A0A372LJF7"/>
<feature type="domain" description="HpaB/PvcC/4-BUDH N-terminal" evidence="5">
    <location>
        <begin position="24"/>
        <end position="287"/>
    </location>
</feature>
<evidence type="ECO:0000259" key="4">
    <source>
        <dbReference type="Pfam" id="PF03241"/>
    </source>
</evidence>
<name>A0A372LJF7_9BACI</name>
<dbReference type="PANTHER" id="PTHR36117">
    <property type="entry name" value="4-HYDROXYPHENYLACETATE 3-MONOOXYGENASE-RELATED"/>
    <property type="match status" value="1"/>
</dbReference>
<dbReference type="Gene3D" id="1.10.3140.10">
    <property type="entry name" value="4-hydroxybutyryl-coa dehydratase, domain 1"/>
    <property type="match status" value="1"/>
</dbReference>
<evidence type="ECO:0000256" key="3">
    <source>
        <dbReference type="ARBA" id="ARBA00023002"/>
    </source>
</evidence>
<dbReference type="InterPro" id="IPR004925">
    <property type="entry name" value="HpaB/PvcC/4-BUDH"/>
</dbReference>
<keyword evidence="3" id="KW-0560">Oxidoreductase</keyword>